<comment type="similarity">
    <text evidence="3 10">Belongs to the class II aldolase/RraA-like family.</text>
</comment>
<keyword evidence="6 10" id="KW-0456">Lyase</keyword>
<gene>
    <name evidence="11" type="ORF">WL1483_4998</name>
</gene>
<dbReference type="EC" id="4.1.3.17" evidence="10"/>
<evidence type="ECO:0000256" key="7">
    <source>
        <dbReference type="ARBA" id="ARBA00025046"/>
    </source>
</evidence>
<evidence type="ECO:0000256" key="5">
    <source>
        <dbReference type="ARBA" id="ARBA00022723"/>
    </source>
</evidence>
<proteinExistence type="inferred from homology"/>
<dbReference type="EMBL" id="CP013067">
    <property type="protein sequence ID" value="ALP43541.1"/>
    <property type="molecule type" value="Genomic_DNA"/>
</dbReference>
<feature type="binding site" evidence="9">
    <location>
        <begin position="85"/>
        <end position="88"/>
    </location>
    <ligand>
        <name>substrate</name>
    </ligand>
</feature>
<dbReference type="Gene3D" id="3.50.30.40">
    <property type="entry name" value="Ribonuclease E inhibitor RraA/RraA-like"/>
    <property type="match status" value="1"/>
</dbReference>
<reference evidence="11 12" key="2">
    <citation type="journal article" date="2016" name="Genome Announc.">
        <title>Complete Genome Sequence of the Highly Virulent Aeromonas schubertii Strain WL1483, Isolated from Diseased Snakehead Fish (Channa argus) in China.</title>
        <authorList>
            <person name="Liu L."/>
            <person name="Li N."/>
            <person name="Zhang D."/>
            <person name="Fu X."/>
            <person name="Shi C."/>
            <person name="Lin Q."/>
            <person name="Hao G."/>
        </authorList>
    </citation>
    <scope>NUCLEOTIDE SEQUENCE [LARGE SCALE GENOMIC DNA]</scope>
    <source>
        <strain evidence="11 12">WL1483</strain>
    </source>
</reference>
<evidence type="ECO:0000256" key="2">
    <source>
        <dbReference type="ARBA" id="ARBA00001968"/>
    </source>
</evidence>
<dbReference type="PANTHER" id="PTHR33254:SF4">
    <property type="entry name" value="4-HYDROXY-4-METHYL-2-OXOGLUTARATE ALDOLASE 3-RELATED"/>
    <property type="match status" value="1"/>
</dbReference>
<dbReference type="NCBIfam" id="TIGR01935">
    <property type="entry name" value="NOT-MenG"/>
    <property type="match status" value="1"/>
</dbReference>
<comment type="catalytic activity">
    <reaction evidence="8 10">
        <text>oxaloacetate + H(+) = pyruvate + CO2</text>
        <dbReference type="Rhea" id="RHEA:15641"/>
        <dbReference type="ChEBI" id="CHEBI:15361"/>
        <dbReference type="ChEBI" id="CHEBI:15378"/>
        <dbReference type="ChEBI" id="CHEBI:16452"/>
        <dbReference type="ChEBI" id="CHEBI:16526"/>
        <dbReference type="EC" id="4.1.1.112"/>
    </reaction>
</comment>
<dbReference type="PATRIC" id="fig|652.5.peg.1035"/>
<dbReference type="GO" id="GO:0008948">
    <property type="term" value="F:oxaloacetate decarboxylase activity"/>
    <property type="evidence" value="ECO:0007669"/>
    <property type="project" value="UniProtKB-EC"/>
</dbReference>
<dbReference type="NCBIfam" id="NF006875">
    <property type="entry name" value="PRK09372.1"/>
    <property type="match status" value="1"/>
</dbReference>
<dbReference type="CDD" id="cd16841">
    <property type="entry name" value="RraA_family"/>
    <property type="match status" value="1"/>
</dbReference>
<comment type="cofactor">
    <cofactor evidence="9">
        <name>Mg(2+)</name>
        <dbReference type="ChEBI" id="CHEBI:18420"/>
    </cofactor>
</comment>
<evidence type="ECO:0000256" key="4">
    <source>
        <dbReference type="ARBA" id="ARBA00011233"/>
    </source>
</evidence>
<accession>A0A0S2SPF8</accession>
<dbReference type="SUPFAM" id="SSF89562">
    <property type="entry name" value="RraA-like"/>
    <property type="match status" value="1"/>
</dbReference>
<sequence>MKESSMLLRPSRDLLPDLCDNHAERLQVASIPFNDYGGHTTFFGRVVTLSCFEDNSLVRELVAQDGRGRVLVIDGQGSLRRALLGDLLAQKAVDNGWEGVVINGAVRDVVTLGTLPLGVKALGSCPIKTEKLGLGERDAVLQFAGLVIHPGDYLYADPNGVAVSADALLD</sequence>
<dbReference type="InterPro" id="IPR010203">
    <property type="entry name" value="RraA"/>
</dbReference>
<evidence type="ECO:0000256" key="3">
    <source>
        <dbReference type="ARBA" id="ARBA00008621"/>
    </source>
</evidence>
<dbReference type="GO" id="GO:0047443">
    <property type="term" value="F:4-hydroxy-4-methyl-2-oxoglutarate aldolase activity"/>
    <property type="evidence" value="ECO:0007669"/>
    <property type="project" value="UniProtKB-EC"/>
</dbReference>
<dbReference type="Proteomes" id="UP000058114">
    <property type="component" value="Chromosome"/>
</dbReference>
<dbReference type="PANTHER" id="PTHR33254">
    <property type="entry name" value="4-HYDROXY-4-METHYL-2-OXOGLUTARATE ALDOLASE 3-RELATED"/>
    <property type="match status" value="1"/>
</dbReference>
<evidence type="ECO:0000256" key="9">
    <source>
        <dbReference type="PIRSR" id="PIRSR605493-1"/>
    </source>
</evidence>
<evidence type="ECO:0000256" key="8">
    <source>
        <dbReference type="ARBA" id="ARBA00047973"/>
    </source>
</evidence>
<evidence type="ECO:0000313" key="11">
    <source>
        <dbReference type="EMBL" id="ALP43541.1"/>
    </source>
</evidence>
<dbReference type="InterPro" id="IPR005493">
    <property type="entry name" value="RraA/RraA-like"/>
</dbReference>
<dbReference type="InterPro" id="IPR036704">
    <property type="entry name" value="RraA/RraA-like_sf"/>
</dbReference>
<comment type="function">
    <text evidence="7 10">Catalyzes the aldol cleavage of 4-hydroxy-4-methyl-2-oxoglutarate (HMG) into 2 molecules of pyruvate. Also contains a secondary oxaloacetate (OAA) decarboxylase activity due to the common pyruvate enolate transition state formed following C-C bond cleavage in the retro-aldol and decarboxylation reactions.</text>
</comment>
<comment type="subunit">
    <text evidence="4 10">Homotrimer.</text>
</comment>
<evidence type="ECO:0000256" key="6">
    <source>
        <dbReference type="ARBA" id="ARBA00023239"/>
    </source>
</evidence>
<dbReference type="GO" id="GO:0008428">
    <property type="term" value="F:ribonuclease inhibitor activity"/>
    <property type="evidence" value="ECO:0007669"/>
    <property type="project" value="InterPro"/>
</dbReference>
<dbReference type="KEGG" id="asr:WL1483_4998"/>
<evidence type="ECO:0000313" key="12">
    <source>
        <dbReference type="Proteomes" id="UP000058114"/>
    </source>
</evidence>
<keyword evidence="5 9" id="KW-0479">Metal-binding</keyword>
<protein>
    <recommendedName>
        <fullName evidence="10">4-hydroxy-4-methyl-2-oxoglutarate aldolase</fullName>
        <shortName evidence="10">HMG aldolase</shortName>
        <ecNumber evidence="10">4.1.1.112</ecNumber>
        <ecNumber evidence="10">4.1.3.17</ecNumber>
    </recommendedName>
    <alternativeName>
        <fullName evidence="10">Oxaloacetate decarboxylase</fullName>
    </alternativeName>
</protein>
<organism evidence="11 12">
    <name type="scientific">Aeromonas schubertii</name>
    <dbReference type="NCBI Taxonomy" id="652"/>
    <lineage>
        <taxon>Bacteria</taxon>
        <taxon>Pseudomonadati</taxon>
        <taxon>Pseudomonadota</taxon>
        <taxon>Gammaproteobacteria</taxon>
        <taxon>Aeromonadales</taxon>
        <taxon>Aeromonadaceae</taxon>
        <taxon>Aeromonas</taxon>
    </lineage>
</organism>
<dbReference type="GO" id="GO:0046872">
    <property type="term" value="F:metal ion binding"/>
    <property type="evidence" value="ECO:0007669"/>
    <property type="project" value="UniProtKB-KW"/>
</dbReference>
<comment type="catalytic activity">
    <reaction evidence="1 10">
        <text>4-hydroxy-4-methyl-2-oxoglutarate = 2 pyruvate</text>
        <dbReference type="Rhea" id="RHEA:22748"/>
        <dbReference type="ChEBI" id="CHEBI:15361"/>
        <dbReference type="ChEBI" id="CHEBI:58276"/>
        <dbReference type="EC" id="4.1.3.17"/>
    </reaction>
</comment>
<dbReference type="EC" id="4.1.1.112" evidence="10"/>
<feature type="binding site" evidence="9">
    <location>
        <position position="107"/>
    </location>
    <ligand>
        <name>substrate</name>
    </ligand>
</feature>
<evidence type="ECO:0000256" key="1">
    <source>
        <dbReference type="ARBA" id="ARBA00001342"/>
    </source>
</evidence>
<comment type="cofactor">
    <cofactor evidence="2 10">
        <name>a divalent metal cation</name>
        <dbReference type="ChEBI" id="CHEBI:60240"/>
    </cofactor>
</comment>
<dbReference type="GO" id="GO:0051252">
    <property type="term" value="P:regulation of RNA metabolic process"/>
    <property type="evidence" value="ECO:0007669"/>
    <property type="project" value="InterPro"/>
</dbReference>
<name>A0A0S2SPF8_9GAMM</name>
<feature type="binding site" evidence="9">
    <location>
        <position position="108"/>
    </location>
    <ligand>
        <name>Mg(2+)</name>
        <dbReference type="ChEBI" id="CHEBI:18420"/>
    </ligand>
</feature>
<dbReference type="NCBIfam" id="NF009134">
    <property type="entry name" value="PRK12487.1"/>
    <property type="match status" value="1"/>
</dbReference>
<evidence type="ECO:0000256" key="10">
    <source>
        <dbReference type="RuleBase" id="RU004338"/>
    </source>
</evidence>
<reference evidence="12" key="1">
    <citation type="submission" date="2015-10" db="EMBL/GenBank/DDBJ databases">
        <title>Complete Genome Sequence of Aeromonas schubertii strain WL1483.</title>
        <authorList>
            <person name="Liu L."/>
        </authorList>
    </citation>
    <scope>NUCLEOTIDE SEQUENCE [LARGE SCALE GENOMIC DNA]</scope>
    <source>
        <strain evidence="12">WL1483</strain>
    </source>
</reference>
<dbReference type="AlphaFoldDB" id="A0A0S2SPF8"/>
<dbReference type="Pfam" id="PF03737">
    <property type="entry name" value="RraA-like"/>
    <property type="match status" value="1"/>
</dbReference>
<keyword evidence="9" id="KW-0460">Magnesium</keyword>